<evidence type="ECO:0000259" key="2">
    <source>
        <dbReference type="Pfam" id="PF01399"/>
    </source>
</evidence>
<proteinExistence type="inferred from homology"/>
<dbReference type="Pfam" id="PF01399">
    <property type="entry name" value="PCI"/>
    <property type="match status" value="1"/>
</dbReference>
<gene>
    <name evidence="3" type="ORF">PM001_LOCUS895</name>
</gene>
<sequence length="169" mass="18605">MLQETLSLVKSSASANLSVAYSNQVETLVSAGNESLADGRMLLLAVAHVLDQSPGKELKVLSALDRYLGSVLNERETDKKEVSAACGLYCLLVGKASLHEQWVVRAITAGLVSAKIDQLARTVTISHSLQRRFWDEQWNEMHEKLQSYKKNVGGLLDGIRNARRAQKAQ</sequence>
<dbReference type="Proteomes" id="UP001162060">
    <property type="component" value="Unassembled WGS sequence"/>
</dbReference>
<dbReference type="GO" id="GO:0002183">
    <property type="term" value="P:cytoplasmic translational initiation"/>
    <property type="evidence" value="ECO:0007669"/>
    <property type="project" value="TreeGrafter"/>
</dbReference>
<evidence type="ECO:0000313" key="3">
    <source>
        <dbReference type="EMBL" id="CAK7894831.1"/>
    </source>
</evidence>
<comment type="similarity">
    <text evidence="1">Belongs to the CSN7/EIF3M family. CSN7 subfamily.</text>
</comment>
<evidence type="ECO:0000313" key="4">
    <source>
        <dbReference type="Proteomes" id="UP001162060"/>
    </source>
</evidence>
<name>A0AAV1T0M7_9STRA</name>
<dbReference type="PANTHER" id="PTHR15350">
    <property type="entry name" value="COP9 SIGNALOSOME COMPLEX SUBUNIT 7/DENDRITIC CELL PROTEIN GA17"/>
    <property type="match status" value="1"/>
</dbReference>
<comment type="caution">
    <text evidence="3">The sequence shown here is derived from an EMBL/GenBank/DDBJ whole genome shotgun (WGS) entry which is preliminary data.</text>
</comment>
<dbReference type="AlphaFoldDB" id="A0AAV1T0M7"/>
<dbReference type="GO" id="GO:0005852">
    <property type="term" value="C:eukaryotic translation initiation factor 3 complex"/>
    <property type="evidence" value="ECO:0007669"/>
    <property type="project" value="TreeGrafter"/>
</dbReference>
<dbReference type="InterPro" id="IPR045237">
    <property type="entry name" value="COPS7/eIF3m"/>
</dbReference>
<dbReference type="InterPro" id="IPR000717">
    <property type="entry name" value="PCI_dom"/>
</dbReference>
<protein>
    <recommendedName>
        <fullName evidence="2">PCI domain-containing protein</fullName>
    </recommendedName>
</protein>
<feature type="domain" description="PCI" evidence="2">
    <location>
        <begin position="100"/>
        <end position="127"/>
    </location>
</feature>
<dbReference type="PANTHER" id="PTHR15350:SF2">
    <property type="entry name" value="EUKARYOTIC TRANSLATION INITIATION FACTOR 3 SUBUNIT M"/>
    <property type="match status" value="1"/>
</dbReference>
<reference evidence="3" key="1">
    <citation type="submission" date="2024-01" db="EMBL/GenBank/DDBJ databases">
        <authorList>
            <person name="Webb A."/>
        </authorList>
    </citation>
    <scope>NUCLEOTIDE SEQUENCE</scope>
    <source>
        <strain evidence="3">Pm1</strain>
    </source>
</reference>
<dbReference type="EMBL" id="CAKLBY020000004">
    <property type="protein sequence ID" value="CAK7894831.1"/>
    <property type="molecule type" value="Genomic_DNA"/>
</dbReference>
<organism evidence="3 4">
    <name type="scientific">Peronospora matthiolae</name>
    <dbReference type="NCBI Taxonomy" id="2874970"/>
    <lineage>
        <taxon>Eukaryota</taxon>
        <taxon>Sar</taxon>
        <taxon>Stramenopiles</taxon>
        <taxon>Oomycota</taxon>
        <taxon>Peronosporomycetes</taxon>
        <taxon>Peronosporales</taxon>
        <taxon>Peronosporaceae</taxon>
        <taxon>Peronospora</taxon>
    </lineage>
</organism>
<accession>A0AAV1T0M7</accession>
<evidence type="ECO:0000256" key="1">
    <source>
        <dbReference type="ARBA" id="ARBA00008482"/>
    </source>
</evidence>